<evidence type="ECO:0000313" key="2">
    <source>
        <dbReference type="EMBL" id="KAJ8346941.1"/>
    </source>
</evidence>
<reference evidence="2" key="1">
    <citation type="journal article" date="2023" name="Science">
        <title>Genome structures resolve the early diversification of teleost fishes.</title>
        <authorList>
            <person name="Parey E."/>
            <person name="Louis A."/>
            <person name="Montfort J."/>
            <person name="Bouchez O."/>
            <person name="Roques C."/>
            <person name="Iampietro C."/>
            <person name="Lluch J."/>
            <person name="Castinel A."/>
            <person name="Donnadieu C."/>
            <person name="Desvignes T."/>
            <person name="Floi Bucao C."/>
            <person name="Jouanno E."/>
            <person name="Wen M."/>
            <person name="Mejri S."/>
            <person name="Dirks R."/>
            <person name="Jansen H."/>
            <person name="Henkel C."/>
            <person name="Chen W.J."/>
            <person name="Zahm M."/>
            <person name="Cabau C."/>
            <person name="Klopp C."/>
            <person name="Thompson A.W."/>
            <person name="Robinson-Rechavi M."/>
            <person name="Braasch I."/>
            <person name="Lecointre G."/>
            <person name="Bobe J."/>
            <person name="Postlethwait J.H."/>
            <person name="Berthelot C."/>
            <person name="Roest Crollius H."/>
            <person name="Guiguen Y."/>
        </authorList>
    </citation>
    <scope>NUCLEOTIDE SEQUENCE</scope>
    <source>
        <strain evidence="2">WJC10195</strain>
    </source>
</reference>
<evidence type="ECO:0000313" key="3">
    <source>
        <dbReference type="Proteomes" id="UP001152622"/>
    </source>
</evidence>
<keyword evidence="3" id="KW-1185">Reference proteome</keyword>
<sequence length="121" mass="13413">MKVDQLPWQTSTWRRAANEKASAARRRQDRCGCSGGPSHAGFDMRQTSRKQMQVCQITAGPYRSDREESERGRPGHAMPRVTRYKQGRAVGPTRQSKGTRSDKTQKAITETEASSGALTCG</sequence>
<gene>
    <name evidence="2" type="ORF">SKAU_G00283420</name>
</gene>
<dbReference type="AlphaFoldDB" id="A0A9Q1EXJ5"/>
<dbReference type="Proteomes" id="UP001152622">
    <property type="component" value="Chromosome 11"/>
</dbReference>
<dbReference type="EMBL" id="JAINUF010000011">
    <property type="protein sequence ID" value="KAJ8346941.1"/>
    <property type="molecule type" value="Genomic_DNA"/>
</dbReference>
<organism evidence="2 3">
    <name type="scientific">Synaphobranchus kaupii</name>
    <name type="common">Kaup's arrowtooth eel</name>
    <dbReference type="NCBI Taxonomy" id="118154"/>
    <lineage>
        <taxon>Eukaryota</taxon>
        <taxon>Metazoa</taxon>
        <taxon>Chordata</taxon>
        <taxon>Craniata</taxon>
        <taxon>Vertebrata</taxon>
        <taxon>Euteleostomi</taxon>
        <taxon>Actinopterygii</taxon>
        <taxon>Neopterygii</taxon>
        <taxon>Teleostei</taxon>
        <taxon>Anguilliformes</taxon>
        <taxon>Synaphobranchidae</taxon>
        <taxon>Synaphobranchus</taxon>
    </lineage>
</organism>
<proteinExistence type="predicted"/>
<accession>A0A9Q1EXJ5</accession>
<protein>
    <submittedName>
        <fullName evidence="2">Uncharacterized protein</fullName>
    </submittedName>
</protein>
<evidence type="ECO:0000256" key="1">
    <source>
        <dbReference type="SAM" id="MobiDB-lite"/>
    </source>
</evidence>
<feature type="region of interest" description="Disordered" evidence="1">
    <location>
        <begin position="1"/>
        <end position="121"/>
    </location>
</feature>
<feature type="compositionally biased region" description="Basic and acidic residues" evidence="1">
    <location>
        <begin position="63"/>
        <end position="73"/>
    </location>
</feature>
<comment type="caution">
    <text evidence="2">The sequence shown here is derived from an EMBL/GenBank/DDBJ whole genome shotgun (WGS) entry which is preliminary data.</text>
</comment>
<feature type="compositionally biased region" description="Polar residues" evidence="1">
    <location>
        <begin position="106"/>
        <end position="121"/>
    </location>
</feature>
<name>A0A9Q1EXJ5_SYNKA</name>